<dbReference type="Proteomes" id="UP000320176">
    <property type="component" value="Unassembled WGS sequence"/>
</dbReference>
<evidence type="ECO:0000313" key="2">
    <source>
        <dbReference type="Proteomes" id="UP000320176"/>
    </source>
</evidence>
<accession>A0A5C6B853</accession>
<protein>
    <submittedName>
        <fullName evidence="1">Uncharacterized protein</fullName>
    </submittedName>
</protein>
<keyword evidence="2" id="KW-1185">Reference proteome</keyword>
<proteinExistence type="predicted"/>
<evidence type="ECO:0000313" key="1">
    <source>
        <dbReference type="EMBL" id="TWU07812.1"/>
    </source>
</evidence>
<organism evidence="1 2">
    <name type="scientific">Stieleria varia</name>
    <dbReference type="NCBI Taxonomy" id="2528005"/>
    <lineage>
        <taxon>Bacteria</taxon>
        <taxon>Pseudomonadati</taxon>
        <taxon>Planctomycetota</taxon>
        <taxon>Planctomycetia</taxon>
        <taxon>Pirellulales</taxon>
        <taxon>Pirellulaceae</taxon>
        <taxon>Stieleria</taxon>
    </lineage>
</organism>
<reference evidence="1 2" key="1">
    <citation type="submission" date="2019-02" db="EMBL/GenBank/DDBJ databases">
        <title>Deep-cultivation of Planctomycetes and their phenomic and genomic characterization uncovers novel biology.</title>
        <authorList>
            <person name="Wiegand S."/>
            <person name="Jogler M."/>
            <person name="Boedeker C."/>
            <person name="Pinto D."/>
            <person name="Vollmers J."/>
            <person name="Rivas-Marin E."/>
            <person name="Kohn T."/>
            <person name="Peeters S.H."/>
            <person name="Heuer A."/>
            <person name="Rast P."/>
            <person name="Oberbeckmann S."/>
            <person name="Bunk B."/>
            <person name="Jeske O."/>
            <person name="Meyerdierks A."/>
            <person name="Storesund J.E."/>
            <person name="Kallscheuer N."/>
            <person name="Luecker S."/>
            <person name="Lage O.M."/>
            <person name="Pohl T."/>
            <person name="Merkel B.J."/>
            <person name="Hornburger P."/>
            <person name="Mueller R.-W."/>
            <person name="Bruemmer F."/>
            <person name="Labrenz M."/>
            <person name="Spormann A.M."/>
            <person name="Op Den Camp H."/>
            <person name="Overmann J."/>
            <person name="Amann R."/>
            <person name="Jetten M.S.M."/>
            <person name="Mascher T."/>
            <person name="Medema M.H."/>
            <person name="Devos D.P."/>
            <person name="Kaster A.-K."/>
            <person name="Ovreas L."/>
            <person name="Rohde M."/>
            <person name="Galperin M.Y."/>
            <person name="Jogler C."/>
        </authorList>
    </citation>
    <scope>NUCLEOTIDE SEQUENCE [LARGE SCALE GENOMIC DNA]</scope>
    <source>
        <strain evidence="1 2">Pla52n</strain>
    </source>
</reference>
<dbReference type="AlphaFoldDB" id="A0A5C6B853"/>
<dbReference type="EMBL" id="SJPN01000001">
    <property type="protein sequence ID" value="TWU07812.1"/>
    <property type="molecule type" value="Genomic_DNA"/>
</dbReference>
<name>A0A5C6B853_9BACT</name>
<gene>
    <name evidence="1" type="ORF">Pla52n_03870</name>
</gene>
<sequence length="125" mass="14261">MRYDRSHELSRLGTPTLLVKYPTTPDGRYFVHKDRLWRCTNPNLDEATRRRLVGELMAARRDVGTAKRAGDDAALADARGKVHAAKVALGKRGPMWWDNDTDDNRYLIKNTPYADWWSSPDDSSA</sequence>
<comment type="caution">
    <text evidence="1">The sequence shown here is derived from an EMBL/GenBank/DDBJ whole genome shotgun (WGS) entry which is preliminary data.</text>
</comment>